<feature type="region of interest" description="Disordered" evidence="5">
    <location>
        <begin position="513"/>
        <end position="551"/>
    </location>
</feature>
<dbReference type="Proteomes" id="UP001610728">
    <property type="component" value="Unassembled WGS sequence"/>
</dbReference>
<evidence type="ECO:0000256" key="4">
    <source>
        <dbReference type="PROSITE-ProRule" id="PRU00221"/>
    </source>
</evidence>
<evidence type="ECO:0000256" key="3">
    <source>
        <dbReference type="ARBA" id="ARBA00022737"/>
    </source>
</evidence>
<dbReference type="PROSITE" id="PS50294">
    <property type="entry name" value="WD_REPEATS_REGION"/>
    <property type="match status" value="2"/>
</dbReference>
<feature type="repeat" description="WD" evidence="4">
    <location>
        <begin position="282"/>
        <end position="324"/>
    </location>
</feature>
<dbReference type="PRINTS" id="PR00320">
    <property type="entry name" value="GPROTEINBRPT"/>
</dbReference>
<dbReference type="InterPro" id="IPR036322">
    <property type="entry name" value="WD40_repeat_dom_sf"/>
</dbReference>
<dbReference type="SUPFAM" id="SSF50978">
    <property type="entry name" value="WD40 repeat-like"/>
    <property type="match status" value="1"/>
</dbReference>
<name>A0ABR4MP27_9PEZI</name>
<evidence type="ECO:0008006" key="8">
    <source>
        <dbReference type="Google" id="ProtNLM"/>
    </source>
</evidence>
<dbReference type="Gene3D" id="2.130.10.10">
    <property type="entry name" value="YVTN repeat-like/Quinoprotein amine dehydrogenase"/>
    <property type="match status" value="2"/>
</dbReference>
<feature type="repeat" description="WD" evidence="4">
    <location>
        <begin position="418"/>
        <end position="460"/>
    </location>
</feature>
<dbReference type="InterPro" id="IPR019775">
    <property type="entry name" value="WD40_repeat_CS"/>
</dbReference>
<organism evidence="6 7">
    <name type="scientific">Ceratocystis lukuohia</name>
    <dbReference type="NCBI Taxonomy" id="2019550"/>
    <lineage>
        <taxon>Eukaryota</taxon>
        <taxon>Fungi</taxon>
        <taxon>Dikarya</taxon>
        <taxon>Ascomycota</taxon>
        <taxon>Pezizomycotina</taxon>
        <taxon>Sordariomycetes</taxon>
        <taxon>Hypocreomycetidae</taxon>
        <taxon>Microascales</taxon>
        <taxon>Ceratocystidaceae</taxon>
        <taxon>Ceratocystis</taxon>
    </lineage>
</organism>
<keyword evidence="7" id="KW-1185">Reference proteome</keyword>
<evidence type="ECO:0000256" key="2">
    <source>
        <dbReference type="ARBA" id="ARBA00022574"/>
    </source>
</evidence>
<feature type="compositionally biased region" description="Acidic residues" evidence="5">
    <location>
        <begin position="48"/>
        <end position="65"/>
    </location>
</feature>
<dbReference type="PANTHER" id="PTHR14091">
    <property type="entry name" value="PERIODIC TRYPTOPHAN PROTEIN 1"/>
    <property type="match status" value="1"/>
</dbReference>
<keyword evidence="1" id="KW-0597">Phosphoprotein</keyword>
<dbReference type="SMART" id="SM00320">
    <property type="entry name" value="WD40"/>
    <property type="match status" value="5"/>
</dbReference>
<dbReference type="InterPro" id="IPR015943">
    <property type="entry name" value="WD40/YVTN_repeat-like_dom_sf"/>
</dbReference>
<dbReference type="PROSITE" id="PS50082">
    <property type="entry name" value="WD_REPEATS_2"/>
    <property type="match status" value="2"/>
</dbReference>
<evidence type="ECO:0000313" key="6">
    <source>
        <dbReference type="EMBL" id="KAL2890050.1"/>
    </source>
</evidence>
<dbReference type="EMBL" id="JABSNW010000002">
    <property type="protein sequence ID" value="KAL2890050.1"/>
    <property type="molecule type" value="Genomic_DNA"/>
</dbReference>
<dbReference type="InterPro" id="IPR001680">
    <property type="entry name" value="WD40_rpt"/>
</dbReference>
<evidence type="ECO:0000256" key="1">
    <source>
        <dbReference type="ARBA" id="ARBA00022553"/>
    </source>
</evidence>
<reference evidence="6 7" key="1">
    <citation type="submission" date="2020-05" db="EMBL/GenBank/DDBJ databases">
        <title>Ceratocystis lukuohia genome.</title>
        <authorList>
            <person name="Harrington T.C."/>
            <person name="Kim K."/>
            <person name="Mayers C.G."/>
        </authorList>
    </citation>
    <scope>NUCLEOTIDE SEQUENCE [LARGE SCALE GENOMIC DNA]</scope>
    <source>
        <strain evidence="6 7">C4212</strain>
    </source>
</reference>
<dbReference type="PROSITE" id="PS00678">
    <property type="entry name" value="WD_REPEATS_1"/>
    <property type="match status" value="2"/>
</dbReference>
<accession>A0ABR4MP27</accession>
<comment type="caution">
    <text evidence="6">The sequence shown here is derived from an EMBL/GenBank/DDBJ whole genome shotgun (WGS) entry which is preliminary data.</text>
</comment>
<protein>
    <recommendedName>
        <fullName evidence="8">WD repeat-containing protein C17D11.16</fullName>
    </recommendedName>
</protein>
<dbReference type="RefSeq" id="XP_070861230.1">
    <property type="nucleotide sequence ID" value="XM_071006671.1"/>
</dbReference>
<feature type="compositionally biased region" description="Acidic residues" evidence="5">
    <location>
        <begin position="529"/>
        <end position="551"/>
    </location>
</feature>
<dbReference type="PANTHER" id="PTHR14091:SF0">
    <property type="entry name" value="PERIODIC TRYPTOPHAN PROTEIN 1 HOMOLOG"/>
    <property type="match status" value="1"/>
</dbReference>
<dbReference type="InterPro" id="IPR044285">
    <property type="entry name" value="PWP1"/>
</dbReference>
<evidence type="ECO:0000256" key="5">
    <source>
        <dbReference type="SAM" id="MobiDB-lite"/>
    </source>
</evidence>
<evidence type="ECO:0000313" key="7">
    <source>
        <dbReference type="Proteomes" id="UP001610728"/>
    </source>
</evidence>
<keyword evidence="3" id="KW-0677">Repeat</keyword>
<dbReference type="Pfam" id="PF00400">
    <property type="entry name" value="WD40"/>
    <property type="match status" value="3"/>
</dbReference>
<dbReference type="InterPro" id="IPR020472">
    <property type="entry name" value="WD40_PAC1"/>
</dbReference>
<keyword evidence="2 4" id="KW-0853">WD repeat</keyword>
<sequence length="551" mass="61271">MSMITTTRWVPRGYAAQFPTKYAMDDEEMDRIGELAKLKLEDAQNDLADAENGSDEEEEDNEEQEEKGSKVPTTANADEMDEDDKKFANIPGSPRPINYNDDDLKEYDLEHYDDEDNTGEGEAMAMFGNVKSLAYYNSNKDDPYITLKDEHANDEEDDEDREELQILKTDNLILAASVEDDLAQLEVYVYEDAADNMYVHHDIMLPAIPLCLEWLDYPVNKADVNVSQAANFVAVGTMDPDIEIWDLDAVDSTYPNAILGQGSDPTLAKEKKKKKKAKKANDEYHTDAVLSLSHNRQHRNLLASASADKTIKLWDLNTTKCAKSYSYHTDKVCSLAWHPTEATVLLSGSYDRTVVASDMRAPDAKAPRWGVESDVENVRWDPHDPNYFYVSTENGILHYHDVRNAPATPAATKPVWTLQAHDESLSSFDINPVIPGFIATGSSDKTVKLWNIQASGPSMVVSRNLDVGKVFSTAFAPDSEVAFRLAVAGSAGSLQVWDTSTNAAVRKAFAGRVPEGSAEKEDRMVGIADESDSESDDDDEDEEKDDSMDED</sequence>
<feature type="region of interest" description="Disordered" evidence="5">
    <location>
        <begin position="35"/>
        <end position="100"/>
    </location>
</feature>
<gene>
    <name evidence="6" type="ORF">HOO65_020592</name>
</gene>
<proteinExistence type="predicted"/>
<dbReference type="GeneID" id="98116225"/>